<dbReference type="GO" id="GO:0006508">
    <property type="term" value="P:proteolysis"/>
    <property type="evidence" value="ECO:0007669"/>
    <property type="project" value="UniProtKB-KW"/>
</dbReference>
<feature type="region of interest" description="Disordered" evidence="13">
    <location>
        <begin position="148"/>
        <end position="182"/>
    </location>
</feature>
<name>A0A7K8LMT6_9AVES</name>
<keyword evidence="4" id="KW-0963">Cytoplasm</keyword>
<sequence>QVFFLSSRVHPGETPSSFVFNGFLDFILREEDPRAQMLRRMFVFKLIPMLNPDGVVRGHYRTDSRGVNLNRQYLNPDAELHPAVYGAKAVLLYHHVHSRVLPGSPDWRTYVSPLGTSALSAKPPNHSVRGSAASPQAALSELEKANNLRNSPSGWRAGTNCSPPQEPRLAAAPAAERGSKDRAARILPSSCAPDCEGEAGRPPPAPLPETILPQDSGLAYYVDLHGHASKRGCFMYGNSFSDENDQVENMLFPKLISLNSPHFDFTGCNFSEKNMYARDKRDGQSKEGSGRVAVYKALGIIHRWANLRWPSSGRAGSARPGRGLRLAAGRRGRLAPLVRGSASCTAAPRGRAGTEGCNPWPRIVLSEHSCLSNLRAWMLKHVRSTKGAGGGPRRRGGARTPPRSSTGLPAAASDRALSRSRSFSHGPGGSGSRQQDSPRPGASPGLPFGCSSA</sequence>
<dbReference type="PANTHER" id="PTHR12756:SF12">
    <property type="entry name" value="CYTOSOLIC CARBOXYPEPTIDASE-LIKE PROTEIN 5"/>
    <property type="match status" value="1"/>
</dbReference>
<evidence type="ECO:0000256" key="10">
    <source>
        <dbReference type="ARBA" id="ARBA00024524"/>
    </source>
</evidence>
<evidence type="ECO:0000256" key="9">
    <source>
        <dbReference type="ARBA" id="ARBA00023049"/>
    </source>
</evidence>
<evidence type="ECO:0000256" key="6">
    <source>
        <dbReference type="ARBA" id="ARBA00022723"/>
    </source>
</evidence>
<evidence type="ECO:0000256" key="3">
    <source>
        <dbReference type="ARBA" id="ARBA00005988"/>
    </source>
</evidence>
<comment type="catalytic activity">
    <reaction evidence="10">
        <text>C-terminal L-alpha-aminoacyl-L-glutamyl-L-glutamyl-[tubulin] + H2O = C-terminal L-alpha-aminoacyl-L-glutamyl-[tubulin] + L-glutamate</text>
        <dbReference type="Rhea" id="RHEA:63792"/>
        <dbReference type="Rhea" id="RHEA-COMP:16435"/>
        <dbReference type="Rhea" id="RHEA-COMP:16436"/>
        <dbReference type="ChEBI" id="CHEBI:15377"/>
        <dbReference type="ChEBI" id="CHEBI:29985"/>
        <dbReference type="ChEBI" id="CHEBI:149555"/>
        <dbReference type="ChEBI" id="CHEBI:149556"/>
        <dbReference type="EC" id="3.4.17.24"/>
    </reaction>
    <physiologicalReaction direction="left-to-right" evidence="10">
        <dbReference type="Rhea" id="RHEA:63793"/>
    </physiologicalReaction>
</comment>
<proteinExistence type="inferred from homology"/>
<feature type="compositionally biased region" description="Low complexity" evidence="13">
    <location>
        <begin position="167"/>
        <end position="176"/>
    </location>
</feature>
<keyword evidence="9" id="KW-0482">Metalloprotease</keyword>
<feature type="compositionally biased region" description="Low complexity" evidence="13">
    <location>
        <begin position="410"/>
        <end position="421"/>
    </location>
</feature>
<dbReference type="GO" id="GO:0005737">
    <property type="term" value="C:cytoplasm"/>
    <property type="evidence" value="ECO:0007669"/>
    <property type="project" value="UniProtKB-SubCell"/>
</dbReference>
<dbReference type="GO" id="GO:0004181">
    <property type="term" value="F:metallocarboxypeptidase activity"/>
    <property type="evidence" value="ECO:0007669"/>
    <property type="project" value="InterPro"/>
</dbReference>
<dbReference type="GO" id="GO:0008270">
    <property type="term" value="F:zinc ion binding"/>
    <property type="evidence" value="ECO:0007669"/>
    <property type="project" value="InterPro"/>
</dbReference>
<evidence type="ECO:0000259" key="14">
    <source>
        <dbReference type="PROSITE" id="PS52035"/>
    </source>
</evidence>
<dbReference type="PANTHER" id="PTHR12756">
    <property type="entry name" value="CYTOSOLIC CARBOXYPEPTIDASE"/>
    <property type="match status" value="1"/>
</dbReference>
<evidence type="ECO:0000256" key="4">
    <source>
        <dbReference type="ARBA" id="ARBA00022490"/>
    </source>
</evidence>
<feature type="non-terminal residue" evidence="15">
    <location>
        <position position="453"/>
    </location>
</feature>
<dbReference type="EMBL" id="VWPR01005199">
    <property type="protein sequence ID" value="NXE30627.1"/>
    <property type="molecule type" value="Genomic_DNA"/>
</dbReference>
<comment type="cofactor">
    <cofactor evidence="1">
        <name>Zn(2+)</name>
        <dbReference type="ChEBI" id="CHEBI:29105"/>
    </cofactor>
</comment>
<dbReference type="CDD" id="cd06236">
    <property type="entry name" value="M14_AGBL5_like"/>
    <property type="match status" value="1"/>
</dbReference>
<evidence type="ECO:0000256" key="7">
    <source>
        <dbReference type="ARBA" id="ARBA00022801"/>
    </source>
</evidence>
<evidence type="ECO:0000313" key="15">
    <source>
        <dbReference type="EMBL" id="NXE30627.1"/>
    </source>
</evidence>
<feature type="region of interest" description="Disordered" evidence="13">
    <location>
        <begin position="118"/>
        <end position="137"/>
    </location>
</feature>
<feature type="non-terminal residue" evidence="15">
    <location>
        <position position="1"/>
    </location>
</feature>
<evidence type="ECO:0000313" key="16">
    <source>
        <dbReference type="Proteomes" id="UP000560386"/>
    </source>
</evidence>
<accession>A0A7K8LMT6</accession>
<comment type="similarity">
    <text evidence="3 12">Belongs to the peptidase M14 family.</text>
</comment>
<dbReference type="EC" id="3.4.17.24" evidence="11"/>
<dbReference type="InterPro" id="IPR050821">
    <property type="entry name" value="Cytosolic_carboxypeptidase"/>
</dbReference>
<evidence type="ECO:0000256" key="5">
    <source>
        <dbReference type="ARBA" id="ARBA00022670"/>
    </source>
</evidence>
<dbReference type="AlphaFoldDB" id="A0A7K8LMT6"/>
<dbReference type="Gene3D" id="3.40.630.10">
    <property type="entry name" value="Zn peptidases"/>
    <property type="match status" value="2"/>
</dbReference>
<feature type="region of interest" description="Disordered" evidence="13">
    <location>
        <begin position="383"/>
        <end position="453"/>
    </location>
</feature>
<reference evidence="15 16" key="1">
    <citation type="submission" date="2019-09" db="EMBL/GenBank/DDBJ databases">
        <title>Bird 10,000 Genomes (B10K) Project - Family phase.</title>
        <authorList>
            <person name="Zhang G."/>
        </authorList>
    </citation>
    <scope>NUCLEOTIDE SEQUENCE [LARGE SCALE GENOMIC DNA]</scope>
    <source>
        <strain evidence="15">B10K-CU-031-01</strain>
        <tissue evidence="15">Muscle</tissue>
    </source>
</reference>
<keyword evidence="6" id="KW-0479">Metal-binding</keyword>
<dbReference type="SUPFAM" id="SSF53187">
    <property type="entry name" value="Zn-dependent exopeptidases"/>
    <property type="match status" value="1"/>
</dbReference>
<feature type="domain" description="Peptidase M14" evidence="14">
    <location>
        <begin position="1"/>
        <end position="335"/>
    </location>
</feature>
<comment type="caution">
    <text evidence="15">The sequence shown here is derived from an EMBL/GenBank/DDBJ whole genome shotgun (WGS) entry which is preliminary data.</text>
</comment>
<keyword evidence="16" id="KW-1185">Reference proteome</keyword>
<dbReference type="InterPro" id="IPR034286">
    <property type="entry name" value="M14_AGBL5-like"/>
</dbReference>
<dbReference type="PROSITE" id="PS52035">
    <property type="entry name" value="PEPTIDASE_M14"/>
    <property type="match status" value="1"/>
</dbReference>
<keyword evidence="8" id="KW-0862">Zinc</keyword>
<gene>
    <name evidence="15" type="primary">Agbl5</name>
    <name evidence="15" type="ORF">ARDKOR_R12918</name>
</gene>
<evidence type="ECO:0000256" key="13">
    <source>
        <dbReference type="SAM" id="MobiDB-lite"/>
    </source>
</evidence>
<dbReference type="InterPro" id="IPR000834">
    <property type="entry name" value="Peptidase_M14"/>
</dbReference>
<dbReference type="Proteomes" id="UP000560386">
    <property type="component" value="Unassembled WGS sequence"/>
</dbReference>
<evidence type="ECO:0000256" key="2">
    <source>
        <dbReference type="ARBA" id="ARBA00004496"/>
    </source>
</evidence>
<dbReference type="Pfam" id="PF00246">
    <property type="entry name" value="Peptidase_M14"/>
    <property type="match status" value="1"/>
</dbReference>
<comment type="caution">
    <text evidence="12">Lacks conserved residue(s) required for the propagation of feature annotation.</text>
</comment>
<protein>
    <recommendedName>
        <fullName evidence="11">tubulin-glutamate carboxypeptidase</fullName>
        <ecNumber evidence="11">3.4.17.24</ecNumber>
    </recommendedName>
</protein>
<evidence type="ECO:0000256" key="8">
    <source>
        <dbReference type="ARBA" id="ARBA00022833"/>
    </source>
</evidence>
<evidence type="ECO:0000256" key="11">
    <source>
        <dbReference type="ARBA" id="ARBA00026108"/>
    </source>
</evidence>
<evidence type="ECO:0000256" key="1">
    <source>
        <dbReference type="ARBA" id="ARBA00001947"/>
    </source>
</evidence>
<comment type="subcellular location">
    <subcellularLocation>
        <location evidence="2">Cytoplasm</location>
    </subcellularLocation>
</comment>
<keyword evidence="7" id="KW-0378">Hydrolase</keyword>
<keyword evidence="5" id="KW-0645">Protease</keyword>
<evidence type="ECO:0000256" key="12">
    <source>
        <dbReference type="PROSITE-ProRule" id="PRU01379"/>
    </source>
</evidence>
<organism evidence="15 16">
    <name type="scientific">Ardeotis kori</name>
    <dbReference type="NCBI Taxonomy" id="89386"/>
    <lineage>
        <taxon>Eukaryota</taxon>
        <taxon>Metazoa</taxon>
        <taxon>Chordata</taxon>
        <taxon>Craniata</taxon>
        <taxon>Vertebrata</taxon>
        <taxon>Euteleostomi</taxon>
        <taxon>Archelosauria</taxon>
        <taxon>Archosauria</taxon>
        <taxon>Dinosauria</taxon>
        <taxon>Saurischia</taxon>
        <taxon>Theropoda</taxon>
        <taxon>Coelurosauria</taxon>
        <taxon>Aves</taxon>
        <taxon>Neognathae</taxon>
        <taxon>Neoaves</taxon>
        <taxon>Otidimorphae</taxon>
        <taxon>Otidiformes</taxon>
        <taxon>Otididae</taxon>
        <taxon>Ardeotis</taxon>
    </lineage>
</organism>